<organism evidence="2">
    <name type="scientific">Cladocopium goreaui</name>
    <dbReference type="NCBI Taxonomy" id="2562237"/>
    <lineage>
        <taxon>Eukaryota</taxon>
        <taxon>Sar</taxon>
        <taxon>Alveolata</taxon>
        <taxon>Dinophyceae</taxon>
        <taxon>Suessiales</taxon>
        <taxon>Symbiodiniaceae</taxon>
        <taxon>Cladocopium</taxon>
    </lineage>
</organism>
<keyword evidence="4" id="KW-1185">Reference proteome</keyword>
<evidence type="ECO:0000313" key="4">
    <source>
        <dbReference type="Proteomes" id="UP001152797"/>
    </source>
</evidence>
<dbReference type="EMBL" id="CAMXCT030003558">
    <property type="protein sequence ID" value="CAL4792408.1"/>
    <property type="molecule type" value="Genomic_DNA"/>
</dbReference>
<dbReference type="OrthoDB" id="10362475at2759"/>
<dbReference type="InterPro" id="IPR036398">
    <property type="entry name" value="CA_dom_sf"/>
</dbReference>
<reference evidence="3 4" key="2">
    <citation type="submission" date="2024-05" db="EMBL/GenBank/DDBJ databases">
        <authorList>
            <person name="Chen Y."/>
            <person name="Shah S."/>
            <person name="Dougan E. K."/>
            <person name="Thang M."/>
            <person name="Chan C."/>
        </authorList>
    </citation>
    <scope>NUCLEOTIDE SEQUENCE [LARGE SCALE GENOMIC DNA]</scope>
</reference>
<evidence type="ECO:0000256" key="1">
    <source>
        <dbReference type="SAM" id="Phobius"/>
    </source>
</evidence>
<gene>
    <name evidence="2" type="ORF">C1SCF055_LOCUS30851</name>
</gene>
<protein>
    <submittedName>
        <fullName evidence="3">Carbonic anhydrase</fullName>
    </submittedName>
</protein>
<dbReference type="SUPFAM" id="SSF51069">
    <property type="entry name" value="Carbonic anhydrase"/>
    <property type="match status" value="1"/>
</dbReference>
<dbReference type="Gene3D" id="3.10.200.10">
    <property type="entry name" value="Alpha carbonic anhydrase"/>
    <property type="match status" value="1"/>
</dbReference>
<keyword evidence="1" id="KW-0472">Membrane</keyword>
<accession>A0A9P1GBV6</accession>
<sequence>MNKWFIFDHAFSMSMDQFATFKAMFPSPGNNRPLQPLRSHQVVKNSFEDGEPNHFDFYLGRHAARNRFFAGEFYIAVPIIATLLLMFSIMSFILVRDWVATKRSFSSMAEMIGRSSGGSRV</sequence>
<keyword evidence="1" id="KW-1133">Transmembrane helix</keyword>
<evidence type="ECO:0000313" key="2">
    <source>
        <dbReference type="EMBL" id="CAI4005096.1"/>
    </source>
</evidence>
<evidence type="ECO:0000313" key="3">
    <source>
        <dbReference type="EMBL" id="CAL4792408.1"/>
    </source>
</evidence>
<keyword evidence="1" id="KW-0812">Transmembrane</keyword>
<dbReference type="AlphaFoldDB" id="A0A9P1GBV6"/>
<reference evidence="2" key="1">
    <citation type="submission" date="2022-10" db="EMBL/GenBank/DDBJ databases">
        <authorList>
            <person name="Chen Y."/>
            <person name="Dougan E. K."/>
            <person name="Chan C."/>
            <person name="Rhodes N."/>
            <person name="Thang M."/>
        </authorList>
    </citation>
    <scope>NUCLEOTIDE SEQUENCE</scope>
</reference>
<comment type="caution">
    <text evidence="2">The sequence shown here is derived from an EMBL/GenBank/DDBJ whole genome shotgun (WGS) entry which is preliminary data.</text>
</comment>
<dbReference type="EMBL" id="CAMXCT020003558">
    <property type="protein sequence ID" value="CAL1158471.1"/>
    <property type="molecule type" value="Genomic_DNA"/>
</dbReference>
<proteinExistence type="predicted"/>
<dbReference type="EMBL" id="CAMXCT010003558">
    <property type="protein sequence ID" value="CAI4005096.1"/>
    <property type="molecule type" value="Genomic_DNA"/>
</dbReference>
<name>A0A9P1GBV6_9DINO</name>
<dbReference type="Proteomes" id="UP001152797">
    <property type="component" value="Unassembled WGS sequence"/>
</dbReference>
<feature type="transmembrane region" description="Helical" evidence="1">
    <location>
        <begin position="73"/>
        <end position="95"/>
    </location>
</feature>